<dbReference type="InterPro" id="IPR011759">
    <property type="entry name" value="Cyt_c_oxidase_su2_TM_dom"/>
</dbReference>
<dbReference type="InterPro" id="IPR008972">
    <property type="entry name" value="Cupredoxin"/>
</dbReference>
<dbReference type="InterPro" id="IPR034227">
    <property type="entry name" value="CuRO_UO_II"/>
</dbReference>
<feature type="transmembrane region" description="Helical" evidence="13">
    <location>
        <begin position="86"/>
        <end position="107"/>
    </location>
</feature>
<keyword evidence="5" id="KW-0679">Respiratory chain</keyword>
<comment type="subcellular location">
    <subcellularLocation>
        <location evidence="1">Cell membrane</location>
        <topology evidence="1">Multi-pass membrane protein</topology>
    </subcellularLocation>
</comment>
<evidence type="ECO:0000256" key="6">
    <source>
        <dbReference type="ARBA" id="ARBA00022692"/>
    </source>
</evidence>
<keyword evidence="3" id="KW-0813">Transport</keyword>
<keyword evidence="7" id="KW-0732">Signal</keyword>
<dbReference type="PROSITE" id="PS50999">
    <property type="entry name" value="COX2_TM"/>
    <property type="match status" value="1"/>
</dbReference>
<evidence type="ECO:0000256" key="7">
    <source>
        <dbReference type="ARBA" id="ARBA00022729"/>
    </source>
</evidence>
<feature type="domain" description="Cytochrome oxidase subunit II copper A binding" evidence="14">
    <location>
        <begin position="123"/>
        <end position="235"/>
    </location>
</feature>
<keyword evidence="8" id="KW-0249">Electron transport</keyword>
<keyword evidence="17" id="KW-1185">Reference proteome</keyword>
<evidence type="ECO:0000256" key="3">
    <source>
        <dbReference type="ARBA" id="ARBA00022448"/>
    </source>
</evidence>
<accession>A0A1G7FFN8</accession>
<dbReference type="Gene3D" id="2.60.40.420">
    <property type="entry name" value="Cupredoxins - blue copper proteins"/>
    <property type="match status" value="1"/>
</dbReference>
<evidence type="ECO:0000256" key="5">
    <source>
        <dbReference type="ARBA" id="ARBA00022660"/>
    </source>
</evidence>
<sequence>MTFRDVRTPSAIAINLALAACSGSRDTFLIPGGPVAAAQRAEFFHIIGWTMIAILPVFVLVPLLLWRYRYRNEKARYTPDWERSSILESLMWGVPLIIVAVLSVQLYRTTHELDPTKTLASDNPPLRVQVVGLDWKWLFIYPDLGIATVNQLAFPENTSVALDLTTDTVMQSLLISSLAGQIYAMPGMRTRLHILAEAPGVFEGENTQFNGTGFPAQKFQAIAMTQEAFDAWIRNVKADGAPLTAEGYARLAQASTGAEARAEMGGAGGPVDAIHFSSVEGDLFGAILRRYTSGGAVPPAGQPGAVGYDPNARAGEQTQ</sequence>
<evidence type="ECO:0000256" key="8">
    <source>
        <dbReference type="ARBA" id="ARBA00022982"/>
    </source>
</evidence>
<dbReference type="GO" id="GO:0005507">
    <property type="term" value="F:copper ion binding"/>
    <property type="evidence" value="ECO:0007669"/>
    <property type="project" value="InterPro"/>
</dbReference>
<evidence type="ECO:0000259" key="15">
    <source>
        <dbReference type="PROSITE" id="PS50999"/>
    </source>
</evidence>
<feature type="compositionally biased region" description="Low complexity" evidence="12">
    <location>
        <begin position="298"/>
        <end position="307"/>
    </location>
</feature>
<evidence type="ECO:0000256" key="9">
    <source>
        <dbReference type="ARBA" id="ARBA00022989"/>
    </source>
</evidence>
<evidence type="ECO:0000256" key="1">
    <source>
        <dbReference type="ARBA" id="ARBA00004651"/>
    </source>
</evidence>
<dbReference type="AlphaFoldDB" id="A0A1G7FFN8"/>
<dbReference type="GO" id="GO:0004129">
    <property type="term" value="F:cytochrome-c oxidase activity"/>
    <property type="evidence" value="ECO:0007669"/>
    <property type="project" value="InterPro"/>
</dbReference>
<reference evidence="17" key="1">
    <citation type="submission" date="2016-10" db="EMBL/GenBank/DDBJ databases">
        <authorList>
            <person name="Varghese N."/>
            <person name="Submissions S."/>
        </authorList>
    </citation>
    <scope>NUCLEOTIDE SEQUENCE [LARGE SCALE GENOMIC DNA]</scope>
    <source>
        <strain evidence="17">DSM 10146</strain>
    </source>
</reference>
<dbReference type="GO" id="GO:0042773">
    <property type="term" value="P:ATP synthesis coupled electron transport"/>
    <property type="evidence" value="ECO:0007669"/>
    <property type="project" value="TreeGrafter"/>
</dbReference>
<dbReference type="Gene3D" id="1.10.287.90">
    <property type="match status" value="1"/>
</dbReference>
<dbReference type="Proteomes" id="UP000198994">
    <property type="component" value="Unassembled WGS sequence"/>
</dbReference>
<gene>
    <name evidence="16" type="ORF">SAMN04488105_10741</name>
</gene>
<evidence type="ECO:0000256" key="13">
    <source>
        <dbReference type="SAM" id="Phobius"/>
    </source>
</evidence>
<dbReference type="PANTHER" id="PTHR22888:SF18">
    <property type="entry name" value="CYTOCHROME BO(3) UBIQUINOL OXIDASE SUBUNIT 2"/>
    <property type="match status" value="1"/>
</dbReference>
<evidence type="ECO:0000313" key="16">
    <source>
        <dbReference type="EMBL" id="SDE74697.1"/>
    </source>
</evidence>
<evidence type="ECO:0000259" key="14">
    <source>
        <dbReference type="PROSITE" id="PS50857"/>
    </source>
</evidence>
<dbReference type="CDD" id="cd04212">
    <property type="entry name" value="CuRO_UO_II"/>
    <property type="match status" value="1"/>
</dbReference>
<evidence type="ECO:0000256" key="12">
    <source>
        <dbReference type="SAM" id="MobiDB-lite"/>
    </source>
</evidence>
<feature type="transmembrane region" description="Helical" evidence="13">
    <location>
        <begin position="43"/>
        <end position="65"/>
    </location>
</feature>
<organism evidence="16 17">
    <name type="scientific">Salipiger thiooxidans</name>
    <dbReference type="NCBI Taxonomy" id="282683"/>
    <lineage>
        <taxon>Bacteria</taxon>
        <taxon>Pseudomonadati</taxon>
        <taxon>Pseudomonadota</taxon>
        <taxon>Alphaproteobacteria</taxon>
        <taxon>Rhodobacterales</taxon>
        <taxon>Roseobacteraceae</taxon>
        <taxon>Salipiger</taxon>
    </lineage>
</organism>
<keyword evidence="11 13" id="KW-0472">Membrane</keyword>
<name>A0A1G7FFN8_9RHOB</name>
<keyword evidence="4" id="KW-1003">Cell membrane</keyword>
<keyword evidence="10" id="KW-0560">Oxidoreductase</keyword>
<feature type="domain" description="Cytochrome oxidase subunit II transmembrane region profile" evidence="15">
    <location>
        <begin position="20"/>
        <end position="117"/>
    </location>
</feature>
<evidence type="ECO:0000256" key="2">
    <source>
        <dbReference type="ARBA" id="ARBA00007866"/>
    </source>
</evidence>
<proteinExistence type="inferred from homology"/>
<protein>
    <submittedName>
        <fullName evidence="16">Cytochrome o ubiquinol oxidase subunit 2</fullName>
    </submittedName>
</protein>
<evidence type="ECO:0000256" key="11">
    <source>
        <dbReference type="ARBA" id="ARBA00023136"/>
    </source>
</evidence>
<evidence type="ECO:0000256" key="4">
    <source>
        <dbReference type="ARBA" id="ARBA00022475"/>
    </source>
</evidence>
<dbReference type="InterPro" id="IPR002429">
    <property type="entry name" value="CcO_II-like_C"/>
</dbReference>
<dbReference type="InterPro" id="IPR045187">
    <property type="entry name" value="CcO_II"/>
</dbReference>
<dbReference type="SUPFAM" id="SSF81464">
    <property type="entry name" value="Cytochrome c oxidase subunit II-like, transmembrane region"/>
    <property type="match status" value="1"/>
</dbReference>
<dbReference type="STRING" id="282683.SAMN04488105_10741"/>
<dbReference type="PROSITE" id="PS51257">
    <property type="entry name" value="PROKAR_LIPOPROTEIN"/>
    <property type="match status" value="1"/>
</dbReference>
<dbReference type="InterPro" id="IPR036257">
    <property type="entry name" value="Cyt_c_oxidase_su2_TM_sf"/>
</dbReference>
<feature type="region of interest" description="Disordered" evidence="12">
    <location>
        <begin position="298"/>
        <end position="319"/>
    </location>
</feature>
<dbReference type="GO" id="GO:0005886">
    <property type="term" value="C:plasma membrane"/>
    <property type="evidence" value="ECO:0007669"/>
    <property type="project" value="UniProtKB-SubCell"/>
</dbReference>
<keyword evidence="9 13" id="KW-1133">Transmembrane helix</keyword>
<dbReference type="EMBL" id="FNAV01000007">
    <property type="protein sequence ID" value="SDE74697.1"/>
    <property type="molecule type" value="Genomic_DNA"/>
</dbReference>
<dbReference type="SUPFAM" id="SSF49503">
    <property type="entry name" value="Cupredoxins"/>
    <property type="match status" value="1"/>
</dbReference>
<dbReference type="RefSeq" id="WP_242661693.1">
    <property type="nucleotide sequence ID" value="NZ_FNAV01000007.1"/>
</dbReference>
<comment type="similarity">
    <text evidence="2">Belongs to the cytochrome c oxidase subunit 2 family.</text>
</comment>
<dbReference type="GO" id="GO:0016491">
    <property type="term" value="F:oxidoreductase activity"/>
    <property type="evidence" value="ECO:0007669"/>
    <property type="project" value="UniProtKB-KW"/>
</dbReference>
<evidence type="ECO:0000256" key="10">
    <source>
        <dbReference type="ARBA" id="ARBA00023002"/>
    </source>
</evidence>
<keyword evidence="6 13" id="KW-0812">Transmembrane</keyword>
<dbReference type="PROSITE" id="PS50857">
    <property type="entry name" value="COX2_CUA"/>
    <property type="match status" value="1"/>
</dbReference>
<dbReference type="PANTHER" id="PTHR22888">
    <property type="entry name" value="CYTOCHROME C OXIDASE, SUBUNIT II"/>
    <property type="match status" value="1"/>
</dbReference>
<evidence type="ECO:0000313" key="17">
    <source>
        <dbReference type="Proteomes" id="UP000198994"/>
    </source>
</evidence>